<feature type="region of interest" description="Disordered" evidence="7">
    <location>
        <begin position="288"/>
        <end position="307"/>
    </location>
</feature>
<evidence type="ECO:0000259" key="8">
    <source>
        <dbReference type="Pfam" id="PF04542"/>
    </source>
</evidence>
<evidence type="ECO:0000256" key="4">
    <source>
        <dbReference type="ARBA" id="ARBA00023082"/>
    </source>
</evidence>
<dbReference type="Gene3D" id="3.10.450.50">
    <property type="match status" value="1"/>
</dbReference>
<comment type="similarity">
    <text evidence="1">Belongs to the sigma-70 factor family. ECF subfamily.</text>
</comment>
<reference evidence="10 11" key="1">
    <citation type="submission" date="2019-10" db="EMBL/GenBank/DDBJ databases">
        <title>Nocardia macrotermitis sp. nov. and Nocardia aurantia sp. nov., isolated from the gut of fungus growing-termite Macrotermes natalensis.</title>
        <authorList>
            <person name="Benndorf R."/>
            <person name="Schwitalla J."/>
            <person name="Martin K."/>
            <person name="De Beer W."/>
            <person name="Kaster A.-K."/>
            <person name="Vollmers J."/>
            <person name="Poulsen M."/>
            <person name="Beemelmanns C."/>
        </authorList>
    </citation>
    <scope>NUCLEOTIDE SEQUENCE [LARGE SCALE GENOMIC DNA]</scope>
    <source>
        <strain evidence="10 11">RB56</strain>
    </source>
</reference>
<sequence length="307" mass="32838">MRPDAADAAEFERHRAYLLAVGYRLTGSVCDAEDAVQESWFRLSATDRGEIRELRAWLTTVVSRICLDRLAGAARRRETYVGQWLPEPIVFDAGEPADPLAAVVGAEDARFAALVVLDALTPPQRVAFVLHDGFAVPFPEIATILGVTVDAARHLAARARRTAARARPVPDAEHTAAVTRLLAAFATGDVAAVVAVLHPDAVLIADGGGEIRAARNVIVGPDRVARFVFGLRRMYGDGLAPLPVLVNGQFGLMYPAVPERPLHVLAFEVCDGRVRALYDLGNPAKLTGVRANPPTAPGTNPSRNPAP</sequence>
<dbReference type="PANTHER" id="PTHR30173:SF36">
    <property type="entry name" value="ECF RNA POLYMERASE SIGMA FACTOR SIGJ"/>
    <property type="match status" value="1"/>
</dbReference>
<evidence type="ECO:0000256" key="1">
    <source>
        <dbReference type="ARBA" id="ARBA00010641"/>
    </source>
</evidence>
<dbReference type="PANTHER" id="PTHR30173">
    <property type="entry name" value="SIGMA 19 FACTOR"/>
    <property type="match status" value="1"/>
</dbReference>
<evidence type="ECO:0000256" key="5">
    <source>
        <dbReference type="ARBA" id="ARBA00023125"/>
    </source>
</evidence>
<protein>
    <submittedName>
        <fullName evidence="10">ECF RNA polymerase sigma factor SigJ</fullName>
    </submittedName>
</protein>
<keyword evidence="6" id="KW-0804">Transcription</keyword>
<feature type="domain" description="RNA polymerase sigma factor 70 region 4 type 2" evidence="9">
    <location>
        <begin position="114"/>
        <end position="161"/>
    </location>
</feature>
<evidence type="ECO:0000313" key="10">
    <source>
        <dbReference type="EMBL" id="MQY26564.1"/>
    </source>
</evidence>
<gene>
    <name evidence="10" type="primary">sigJ_4</name>
    <name evidence="10" type="ORF">NRB56_21350</name>
</gene>
<dbReference type="Pfam" id="PF08281">
    <property type="entry name" value="Sigma70_r4_2"/>
    <property type="match status" value="1"/>
</dbReference>
<feature type="domain" description="RNA polymerase sigma-70 region 2" evidence="8">
    <location>
        <begin position="11"/>
        <end position="75"/>
    </location>
</feature>
<keyword evidence="11" id="KW-1185">Reference proteome</keyword>
<evidence type="ECO:0000256" key="6">
    <source>
        <dbReference type="ARBA" id="ARBA00023163"/>
    </source>
</evidence>
<dbReference type="InterPro" id="IPR036388">
    <property type="entry name" value="WH-like_DNA-bd_sf"/>
</dbReference>
<dbReference type="AlphaFoldDB" id="A0A7K0DP44"/>
<dbReference type="SUPFAM" id="SSF54427">
    <property type="entry name" value="NTF2-like"/>
    <property type="match status" value="1"/>
</dbReference>
<dbReference type="InterPro" id="IPR013325">
    <property type="entry name" value="RNA_pol_sigma_r2"/>
</dbReference>
<evidence type="ECO:0000313" key="11">
    <source>
        <dbReference type="Proteomes" id="UP000431401"/>
    </source>
</evidence>
<dbReference type="InterPro" id="IPR013324">
    <property type="entry name" value="RNA_pol_sigma_r3/r4-like"/>
</dbReference>
<keyword evidence="5" id="KW-0238">DNA-binding</keyword>
<evidence type="ECO:0000256" key="3">
    <source>
        <dbReference type="ARBA" id="ARBA00023015"/>
    </source>
</evidence>
<dbReference type="Pfam" id="PF04542">
    <property type="entry name" value="Sigma70_r2"/>
    <property type="match status" value="1"/>
</dbReference>
<dbReference type="InterPro" id="IPR013249">
    <property type="entry name" value="RNA_pol_sigma70_r4_t2"/>
</dbReference>
<dbReference type="Gene3D" id="1.10.10.10">
    <property type="entry name" value="Winged helix-like DNA-binding domain superfamily/Winged helix DNA-binding domain"/>
    <property type="match status" value="1"/>
</dbReference>
<feature type="compositionally biased region" description="Polar residues" evidence="7">
    <location>
        <begin position="297"/>
        <end position="307"/>
    </location>
</feature>
<dbReference type="InterPro" id="IPR052704">
    <property type="entry name" value="ECF_Sigma-70_Domain"/>
</dbReference>
<comment type="caution">
    <text evidence="10">The sequence shown here is derived from an EMBL/GenBank/DDBJ whole genome shotgun (WGS) entry which is preliminary data.</text>
</comment>
<comment type="subunit">
    <text evidence="2">Interacts transiently with the RNA polymerase catalytic core formed by RpoA, RpoB, RpoC and RpoZ (2 alpha, 1 beta, 1 beta' and 1 omega subunit) to form the RNA polymerase holoenzyme that can initiate transcription.</text>
</comment>
<evidence type="ECO:0000259" key="9">
    <source>
        <dbReference type="Pfam" id="PF08281"/>
    </source>
</evidence>
<keyword evidence="3" id="KW-0805">Transcription regulation</keyword>
<dbReference type="SUPFAM" id="SSF88946">
    <property type="entry name" value="Sigma2 domain of RNA polymerase sigma factors"/>
    <property type="match status" value="1"/>
</dbReference>
<name>A0A7K0DP44_9NOCA</name>
<proteinExistence type="inferred from homology"/>
<keyword evidence="4" id="KW-0731">Sigma factor</keyword>
<dbReference type="RefSeq" id="WP_319942811.1">
    <property type="nucleotide sequence ID" value="NZ_WEGI01000004.1"/>
</dbReference>
<dbReference type="InterPro" id="IPR032710">
    <property type="entry name" value="NTF2-like_dom_sf"/>
</dbReference>
<dbReference type="GO" id="GO:0003677">
    <property type="term" value="F:DNA binding"/>
    <property type="evidence" value="ECO:0007669"/>
    <property type="project" value="UniProtKB-KW"/>
</dbReference>
<dbReference type="Proteomes" id="UP000431401">
    <property type="component" value="Unassembled WGS sequence"/>
</dbReference>
<dbReference type="EMBL" id="WEGI01000004">
    <property type="protein sequence ID" value="MQY26564.1"/>
    <property type="molecule type" value="Genomic_DNA"/>
</dbReference>
<evidence type="ECO:0000256" key="2">
    <source>
        <dbReference type="ARBA" id="ARBA00011344"/>
    </source>
</evidence>
<dbReference type="GO" id="GO:0006352">
    <property type="term" value="P:DNA-templated transcription initiation"/>
    <property type="evidence" value="ECO:0007669"/>
    <property type="project" value="InterPro"/>
</dbReference>
<dbReference type="InterPro" id="IPR007627">
    <property type="entry name" value="RNA_pol_sigma70_r2"/>
</dbReference>
<accession>A0A7K0DP44</accession>
<dbReference type="Gene3D" id="1.10.1740.10">
    <property type="match status" value="1"/>
</dbReference>
<dbReference type="NCBIfam" id="NF007214">
    <property type="entry name" value="PRK09636.1"/>
    <property type="match status" value="1"/>
</dbReference>
<evidence type="ECO:0000256" key="7">
    <source>
        <dbReference type="SAM" id="MobiDB-lite"/>
    </source>
</evidence>
<dbReference type="GO" id="GO:0016987">
    <property type="term" value="F:sigma factor activity"/>
    <property type="evidence" value="ECO:0007669"/>
    <property type="project" value="UniProtKB-KW"/>
</dbReference>
<dbReference type="SUPFAM" id="SSF88659">
    <property type="entry name" value="Sigma3 and sigma4 domains of RNA polymerase sigma factors"/>
    <property type="match status" value="1"/>
</dbReference>
<organism evidence="10 11">
    <name type="scientific">Nocardia aurantia</name>
    <dbReference type="NCBI Taxonomy" id="2585199"/>
    <lineage>
        <taxon>Bacteria</taxon>
        <taxon>Bacillati</taxon>
        <taxon>Actinomycetota</taxon>
        <taxon>Actinomycetes</taxon>
        <taxon>Mycobacteriales</taxon>
        <taxon>Nocardiaceae</taxon>
        <taxon>Nocardia</taxon>
    </lineage>
</organism>